<evidence type="ECO:0000256" key="3">
    <source>
        <dbReference type="ARBA" id="ARBA00022448"/>
    </source>
</evidence>
<feature type="transmembrane region" description="Helical" evidence="12">
    <location>
        <begin position="85"/>
        <end position="108"/>
    </location>
</feature>
<dbReference type="GO" id="GO:0005886">
    <property type="term" value="C:plasma membrane"/>
    <property type="evidence" value="ECO:0007669"/>
    <property type="project" value="UniProtKB-SubCell"/>
</dbReference>
<feature type="transmembrane region" description="Helical" evidence="12">
    <location>
        <begin position="324"/>
        <end position="345"/>
    </location>
</feature>
<accession>A0A8B7N5S4</accession>
<dbReference type="OrthoDB" id="6358229at2759"/>
<dbReference type="Gene3D" id="1.20.1730.10">
    <property type="entry name" value="Sodium/glucose cotransporter"/>
    <property type="match status" value="1"/>
</dbReference>
<keyword evidence="5 12" id="KW-0812">Transmembrane</keyword>
<dbReference type="AlphaFoldDB" id="A0A8B7N5S4"/>
<organism evidence="13 14">
    <name type="scientific">Hyalella azteca</name>
    <name type="common">Amphipod</name>
    <dbReference type="NCBI Taxonomy" id="294128"/>
    <lineage>
        <taxon>Eukaryota</taxon>
        <taxon>Metazoa</taxon>
        <taxon>Ecdysozoa</taxon>
        <taxon>Arthropoda</taxon>
        <taxon>Crustacea</taxon>
        <taxon>Multicrustacea</taxon>
        <taxon>Malacostraca</taxon>
        <taxon>Eumalacostraca</taxon>
        <taxon>Peracarida</taxon>
        <taxon>Amphipoda</taxon>
        <taxon>Senticaudata</taxon>
        <taxon>Talitrida</taxon>
        <taxon>Talitroidea</taxon>
        <taxon>Hyalellidae</taxon>
        <taxon>Hyalella</taxon>
    </lineage>
</organism>
<protein>
    <submittedName>
        <fullName evidence="14">Sodium-coupled monocarboxylate transporter 1</fullName>
    </submittedName>
</protein>
<keyword evidence="10" id="KW-0739">Sodium transport</keyword>
<evidence type="ECO:0000313" key="13">
    <source>
        <dbReference type="Proteomes" id="UP000694843"/>
    </source>
</evidence>
<evidence type="ECO:0000256" key="7">
    <source>
        <dbReference type="ARBA" id="ARBA00023053"/>
    </source>
</evidence>
<evidence type="ECO:0000256" key="9">
    <source>
        <dbReference type="ARBA" id="ARBA00023136"/>
    </source>
</evidence>
<name>A0A8B7N5S4_HYAAZ</name>
<keyword evidence="6 12" id="KW-1133">Transmembrane helix</keyword>
<evidence type="ECO:0000256" key="6">
    <source>
        <dbReference type="ARBA" id="ARBA00022989"/>
    </source>
</evidence>
<keyword evidence="9 12" id="KW-0472">Membrane</keyword>
<evidence type="ECO:0000256" key="4">
    <source>
        <dbReference type="ARBA" id="ARBA00022475"/>
    </source>
</evidence>
<evidence type="ECO:0000256" key="2">
    <source>
        <dbReference type="ARBA" id="ARBA00006434"/>
    </source>
</evidence>
<keyword evidence="3" id="KW-0813">Transport</keyword>
<gene>
    <name evidence="14" type="primary">LOC108666294</name>
</gene>
<evidence type="ECO:0000256" key="12">
    <source>
        <dbReference type="SAM" id="Phobius"/>
    </source>
</evidence>
<dbReference type="PROSITE" id="PS50283">
    <property type="entry name" value="NA_SOLUT_SYMP_3"/>
    <property type="match status" value="1"/>
</dbReference>
<feature type="transmembrane region" description="Helical" evidence="12">
    <location>
        <begin position="442"/>
        <end position="464"/>
    </location>
</feature>
<dbReference type="RefSeq" id="XP_018008624.1">
    <property type="nucleotide sequence ID" value="XM_018153135.2"/>
</dbReference>
<reference evidence="14" key="1">
    <citation type="submission" date="2025-08" db="UniProtKB">
        <authorList>
            <consortium name="RefSeq"/>
        </authorList>
    </citation>
    <scope>IDENTIFICATION</scope>
    <source>
        <tissue evidence="14">Whole organism</tissue>
    </source>
</reference>
<dbReference type="NCBIfam" id="TIGR00813">
    <property type="entry name" value="sss"/>
    <property type="match status" value="1"/>
</dbReference>
<dbReference type="KEGG" id="hazt:108666294"/>
<feature type="transmembrane region" description="Helical" evidence="12">
    <location>
        <begin position="410"/>
        <end position="435"/>
    </location>
</feature>
<dbReference type="InterPro" id="IPR038377">
    <property type="entry name" value="Na/Glc_symporter_sf"/>
</dbReference>
<evidence type="ECO:0000256" key="11">
    <source>
        <dbReference type="RuleBase" id="RU362091"/>
    </source>
</evidence>
<feature type="transmembrane region" description="Helical" evidence="12">
    <location>
        <begin position="129"/>
        <end position="152"/>
    </location>
</feature>
<evidence type="ECO:0000256" key="8">
    <source>
        <dbReference type="ARBA" id="ARBA00023065"/>
    </source>
</evidence>
<dbReference type="Pfam" id="PF00474">
    <property type="entry name" value="SSF"/>
    <property type="match status" value="1"/>
</dbReference>
<evidence type="ECO:0000256" key="10">
    <source>
        <dbReference type="ARBA" id="ARBA00023201"/>
    </source>
</evidence>
<dbReference type="GeneID" id="108666294"/>
<feature type="transmembrane region" description="Helical" evidence="12">
    <location>
        <begin position="12"/>
        <end position="34"/>
    </location>
</feature>
<comment type="similarity">
    <text evidence="2 11">Belongs to the sodium:solute symporter (SSF) (TC 2.A.21) family.</text>
</comment>
<dbReference type="Proteomes" id="UP000694843">
    <property type="component" value="Unplaced"/>
</dbReference>
<sequence length="603" mass="65436">MDYSKATSKFGVVDYCVFTVMLVGSLGIGFFHCLRGKNTTHDFLLAGRSMSPWPIALSLTATFISSISILGYVGEVYGHGIQLMWSLVGNFLGVVVAAKVFAPIIYNMKLESVNQYLEQRFGSPMLKKLVMSTSSLSSLFYLGLCLYAPTLALESVTPFSSNTYIVLLGMVVTVYSSCGGMKAVVWTDAFQTLIIILGVIVATICAVVFAGGPAAVWSVASEHGRTQGLDFRMGLHVRHTVFNVIMMSFMNFLGHFSFNQSTVQRLGTMPTLDKVSMVLYLNLFGLLALQALLFFCGMAIFAVYAGCDPITLGFISTKDQILPYYVLDYLGYLQGVPGLFVACLISGTMSSISSQLNTVPTMLWIDFLSQIEYFKQAPQRIQTLATKILTFTMGLGMMGLAFVAAKMGGLIQATATLLSILNGPTMGVFLLGFCVPFCNFKGAMAGVFSSVTFMAWLSIGMQMYGGRPEMLPLHISQCPVGDLNATLSDLSPATPSSAVTLDELSDEPEMEDSLAGFYGISYTFLSAIGMSVCVVVGSVVSLLTGGQDMEELDPEFVLPCLRKYVSRKSKLQETELKKFLNTSTSFTAEKSLEQKLTDGHQPD</sequence>
<evidence type="ECO:0000256" key="1">
    <source>
        <dbReference type="ARBA" id="ARBA00004651"/>
    </source>
</evidence>
<feature type="transmembrane region" description="Helical" evidence="12">
    <location>
        <begin position="384"/>
        <end position="404"/>
    </location>
</feature>
<evidence type="ECO:0000313" key="14">
    <source>
        <dbReference type="RefSeq" id="XP_018008624.1"/>
    </source>
</evidence>
<keyword evidence="8" id="KW-0406">Ion transport</keyword>
<dbReference type="PANTHER" id="PTHR42985:SF40">
    <property type="entry name" value="LD47995P-RELATED"/>
    <property type="match status" value="1"/>
</dbReference>
<dbReference type="InterPro" id="IPR001734">
    <property type="entry name" value="Na/solute_symporter"/>
</dbReference>
<dbReference type="OMA" id="YMANTIY"/>
<keyword evidence="7" id="KW-0915">Sodium</keyword>
<feature type="transmembrane region" description="Helical" evidence="12">
    <location>
        <begin position="164"/>
        <end position="186"/>
    </location>
</feature>
<feature type="transmembrane region" description="Helical" evidence="12">
    <location>
        <begin position="520"/>
        <end position="543"/>
    </location>
</feature>
<dbReference type="PANTHER" id="PTHR42985">
    <property type="entry name" value="SODIUM-COUPLED MONOCARBOXYLATE TRANSPORTER"/>
    <property type="match status" value="1"/>
</dbReference>
<dbReference type="GO" id="GO:0006814">
    <property type="term" value="P:sodium ion transport"/>
    <property type="evidence" value="ECO:0007669"/>
    <property type="project" value="UniProtKB-KW"/>
</dbReference>
<evidence type="ECO:0000256" key="5">
    <source>
        <dbReference type="ARBA" id="ARBA00022692"/>
    </source>
</evidence>
<keyword evidence="13" id="KW-1185">Reference proteome</keyword>
<feature type="transmembrane region" description="Helical" evidence="12">
    <location>
        <begin position="279"/>
        <end position="304"/>
    </location>
</feature>
<keyword evidence="4" id="KW-1003">Cell membrane</keyword>
<feature type="transmembrane region" description="Helical" evidence="12">
    <location>
        <begin position="55"/>
        <end position="73"/>
    </location>
</feature>
<proteinExistence type="inferred from homology"/>
<feature type="transmembrane region" description="Helical" evidence="12">
    <location>
        <begin position="193"/>
        <end position="220"/>
    </location>
</feature>
<dbReference type="GO" id="GO:0015293">
    <property type="term" value="F:symporter activity"/>
    <property type="evidence" value="ECO:0007669"/>
    <property type="project" value="TreeGrafter"/>
</dbReference>
<feature type="transmembrane region" description="Helical" evidence="12">
    <location>
        <begin position="240"/>
        <end position="258"/>
    </location>
</feature>
<dbReference type="InterPro" id="IPR051163">
    <property type="entry name" value="Sodium:Solute_Symporter_SSF"/>
</dbReference>
<comment type="subcellular location">
    <subcellularLocation>
        <location evidence="1">Cell membrane</location>
        <topology evidence="1">Multi-pass membrane protein</topology>
    </subcellularLocation>
</comment>